<gene>
    <name evidence="2" type="ORF">C8P65_12410</name>
</gene>
<dbReference type="GO" id="GO:0004803">
    <property type="term" value="F:transposase activity"/>
    <property type="evidence" value="ECO:0007669"/>
    <property type="project" value="InterPro"/>
</dbReference>
<evidence type="ECO:0000313" key="3">
    <source>
        <dbReference type="Proteomes" id="UP000243985"/>
    </source>
</evidence>
<dbReference type="Pfam" id="PF01609">
    <property type="entry name" value="DDE_Tnp_1"/>
    <property type="match status" value="1"/>
</dbReference>
<reference evidence="2 3" key="1">
    <citation type="submission" date="2018-04" db="EMBL/GenBank/DDBJ databases">
        <title>Genomic Encyclopedia of Archaeal and Bacterial Type Strains, Phase II (KMG-II): from individual species to whole genera.</title>
        <authorList>
            <person name="Goeker M."/>
        </authorList>
    </citation>
    <scope>NUCLEOTIDE SEQUENCE [LARGE SCALE GENOMIC DNA]</scope>
    <source>
        <strain evidence="2 3">DSM 22902</strain>
    </source>
</reference>
<dbReference type="GO" id="GO:0006313">
    <property type="term" value="P:DNA transposition"/>
    <property type="evidence" value="ECO:0007669"/>
    <property type="project" value="InterPro"/>
</dbReference>
<dbReference type="InterPro" id="IPR002559">
    <property type="entry name" value="Transposase_11"/>
</dbReference>
<dbReference type="PANTHER" id="PTHR33258">
    <property type="entry name" value="TRANSPOSASE INSL FOR INSERTION SEQUENCE ELEMENT IS186A-RELATED"/>
    <property type="match status" value="1"/>
</dbReference>
<comment type="caution">
    <text evidence="2">The sequence shown here is derived from an EMBL/GenBank/DDBJ whole genome shotgun (WGS) entry which is preliminary data.</text>
</comment>
<organism evidence="2 3">
    <name type="scientific">Capnocytophaga leadbetteri</name>
    <dbReference type="NCBI Taxonomy" id="327575"/>
    <lineage>
        <taxon>Bacteria</taxon>
        <taxon>Pseudomonadati</taxon>
        <taxon>Bacteroidota</taxon>
        <taxon>Flavobacteriia</taxon>
        <taxon>Flavobacteriales</taxon>
        <taxon>Flavobacteriaceae</taxon>
        <taxon>Capnocytophaga</taxon>
    </lineage>
</organism>
<evidence type="ECO:0000313" key="2">
    <source>
        <dbReference type="EMBL" id="PTX00652.1"/>
    </source>
</evidence>
<sequence length="164" mass="19071">MGYASLRELVGTINANSKMSYHLGLRKNLIDLKTFSIANKVRDVKIFEQYAFYMIDIAQKKLSFKDFCLHGKFYAIDSTTIDLCMSVFEWANFRSTKSGIKIHIQIDLATKIPTFYRITNANVHDTKGMDFIEIEPLACYVFDRGYFDLNRLYKINLTNAFFII</sequence>
<dbReference type="EMBL" id="QBKG01000024">
    <property type="protein sequence ID" value="PTX00652.1"/>
    <property type="molecule type" value="Genomic_DNA"/>
</dbReference>
<proteinExistence type="predicted"/>
<dbReference type="AlphaFoldDB" id="A0A2T5XRP9"/>
<accession>A0A2T5XRP9</accession>
<dbReference type="GO" id="GO:0003677">
    <property type="term" value="F:DNA binding"/>
    <property type="evidence" value="ECO:0007669"/>
    <property type="project" value="InterPro"/>
</dbReference>
<name>A0A2T5XRP9_9FLAO</name>
<protein>
    <submittedName>
        <fullName evidence="2">DDE family transposase</fullName>
    </submittedName>
</protein>
<dbReference type="PANTHER" id="PTHR33258:SF1">
    <property type="entry name" value="TRANSPOSASE INSL FOR INSERTION SEQUENCE ELEMENT IS186A-RELATED"/>
    <property type="match status" value="1"/>
</dbReference>
<dbReference type="Proteomes" id="UP000243985">
    <property type="component" value="Unassembled WGS sequence"/>
</dbReference>
<evidence type="ECO:0000259" key="1">
    <source>
        <dbReference type="Pfam" id="PF01609"/>
    </source>
</evidence>
<feature type="domain" description="Transposase IS4-like" evidence="1">
    <location>
        <begin position="73"/>
        <end position="164"/>
    </location>
</feature>